<proteinExistence type="predicted"/>
<reference evidence="2 3" key="1">
    <citation type="journal article" date="2019" name="Environ. Microbiol.">
        <title>At the nexus of three kingdoms: the genome of the mycorrhizal fungus Gigaspora margarita provides insights into plant, endobacterial and fungal interactions.</title>
        <authorList>
            <person name="Venice F."/>
            <person name="Ghignone S."/>
            <person name="Salvioli di Fossalunga A."/>
            <person name="Amselem J."/>
            <person name="Novero M."/>
            <person name="Xianan X."/>
            <person name="Sedzielewska Toro K."/>
            <person name="Morin E."/>
            <person name="Lipzen A."/>
            <person name="Grigoriev I.V."/>
            <person name="Henrissat B."/>
            <person name="Martin F.M."/>
            <person name="Bonfante P."/>
        </authorList>
    </citation>
    <scope>NUCLEOTIDE SEQUENCE [LARGE SCALE GENOMIC DNA]</scope>
    <source>
        <strain evidence="2 3">BEG34</strain>
    </source>
</reference>
<feature type="region of interest" description="Disordered" evidence="1">
    <location>
        <begin position="75"/>
        <end position="100"/>
    </location>
</feature>
<evidence type="ECO:0000313" key="3">
    <source>
        <dbReference type="Proteomes" id="UP000439903"/>
    </source>
</evidence>
<evidence type="ECO:0000256" key="1">
    <source>
        <dbReference type="SAM" id="MobiDB-lite"/>
    </source>
</evidence>
<organism evidence="2 3">
    <name type="scientific">Gigaspora margarita</name>
    <dbReference type="NCBI Taxonomy" id="4874"/>
    <lineage>
        <taxon>Eukaryota</taxon>
        <taxon>Fungi</taxon>
        <taxon>Fungi incertae sedis</taxon>
        <taxon>Mucoromycota</taxon>
        <taxon>Glomeromycotina</taxon>
        <taxon>Glomeromycetes</taxon>
        <taxon>Diversisporales</taxon>
        <taxon>Gigasporaceae</taxon>
        <taxon>Gigaspora</taxon>
    </lineage>
</organism>
<name>A0A8H4A1Y9_GIGMA</name>
<gene>
    <name evidence="2" type="ORF">F8M41_010964</name>
</gene>
<comment type="caution">
    <text evidence="2">The sequence shown here is derived from an EMBL/GenBank/DDBJ whole genome shotgun (WGS) entry which is preliminary data.</text>
</comment>
<dbReference type="AlphaFoldDB" id="A0A8H4A1Y9"/>
<dbReference type="Proteomes" id="UP000439903">
    <property type="component" value="Unassembled WGS sequence"/>
</dbReference>
<accession>A0A8H4A1Y9</accession>
<keyword evidence="3" id="KW-1185">Reference proteome</keyword>
<sequence>MLEVTNILDKGLNWNEKVEQELEALKDITNKILAPQERYIEFQNVSKNNDSSIPIISASVDKTTYEEVQEGEHLQEEMVYDNSDKAKDNNDANLYSRDRQ</sequence>
<protein>
    <submittedName>
        <fullName evidence="2">Uncharacterized protein</fullName>
    </submittedName>
</protein>
<evidence type="ECO:0000313" key="2">
    <source>
        <dbReference type="EMBL" id="KAF0389161.1"/>
    </source>
</evidence>
<dbReference type="EMBL" id="WTPW01002260">
    <property type="protein sequence ID" value="KAF0389161.1"/>
    <property type="molecule type" value="Genomic_DNA"/>
</dbReference>